<feature type="domain" description="Penicillin-binding protein dimerisation" evidence="16">
    <location>
        <begin position="61"/>
        <end position="240"/>
    </location>
</feature>
<feature type="binding site" evidence="14">
    <location>
        <position position="387"/>
    </location>
    <ligand>
        <name>Zn(2+)</name>
        <dbReference type="ChEBI" id="CHEBI:29105"/>
    </ligand>
</feature>
<dbReference type="InterPro" id="IPR017790">
    <property type="entry name" value="Penicillin-binding_protein_2"/>
</dbReference>
<evidence type="ECO:0000313" key="18">
    <source>
        <dbReference type="Proteomes" id="UP001595665"/>
    </source>
</evidence>
<evidence type="ECO:0000256" key="2">
    <source>
        <dbReference type="ARBA" id="ARBA00004236"/>
    </source>
</evidence>
<dbReference type="InterPro" id="IPR001460">
    <property type="entry name" value="PCN-bd_Tpept"/>
</dbReference>
<dbReference type="EMBL" id="JBHRVV010000001">
    <property type="protein sequence ID" value="MFC3457392.1"/>
    <property type="molecule type" value="Genomic_DNA"/>
</dbReference>
<keyword evidence="6 14" id="KW-0645">Protease</keyword>
<protein>
    <recommendedName>
        <fullName evidence="14">Peptidoglycan D,D-transpeptidase MrdA</fullName>
        <ecNumber evidence="14">3.4.16.4</ecNumber>
    </recommendedName>
    <alternativeName>
        <fullName evidence="14">Penicillin-binding protein 2</fullName>
        <shortName evidence="14">PBP-2</shortName>
    </alternativeName>
</protein>
<reference evidence="18" key="1">
    <citation type="journal article" date="2019" name="Int. J. Syst. Evol. Microbiol.">
        <title>The Global Catalogue of Microorganisms (GCM) 10K type strain sequencing project: providing services to taxonomists for standard genome sequencing and annotation.</title>
        <authorList>
            <consortium name="The Broad Institute Genomics Platform"/>
            <consortium name="The Broad Institute Genome Sequencing Center for Infectious Disease"/>
            <person name="Wu L."/>
            <person name="Ma J."/>
        </authorList>
    </citation>
    <scope>NUCLEOTIDE SEQUENCE [LARGE SCALE GENOMIC DNA]</scope>
    <source>
        <strain evidence="18">CCM 7480</strain>
    </source>
</reference>
<evidence type="ECO:0000313" key="17">
    <source>
        <dbReference type="EMBL" id="MFC3457392.1"/>
    </source>
</evidence>
<evidence type="ECO:0000256" key="11">
    <source>
        <dbReference type="ARBA" id="ARBA00022989"/>
    </source>
</evidence>
<feature type="binding site" evidence="14">
    <location>
        <position position="374"/>
    </location>
    <ligand>
        <name>Zn(2+)</name>
        <dbReference type="ChEBI" id="CHEBI:29105"/>
    </ligand>
</feature>
<comment type="similarity">
    <text evidence="14">Belongs to the transpeptidase family. MrdA subfamily.</text>
</comment>
<feature type="binding site" evidence="14">
    <location>
        <position position="368"/>
    </location>
    <ligand>
        <name>Zn(2+)</name>
        <dbReference type="ChEBI" id="CHEBI:29105"/>
    </ligand>
</feature>
<keyword evidence="10 14" id="KW-0573">Peptidoglycan synthesis</keyword>
<comment type="pathway">
    <text evidence="14">Cell wall biogenesis; peptidoglycan biosynthesis.</text>
</comment>
<comment type="catalytic activity">
    <reaction evidence="14">
        <text>Preferential cleavage: (Ac)2-L-Lys-D-Ala-|-D-Ala. Also transpeptidation of peptidyl-alanyl moieties that are N-acyl substituents of D-alanine.</text>
        <dbReference type="EC" id="3.4.16.4"/>
    </reaction>
</comment>
<evidence type="ECO:0000256" key="12">
    <source>
        <dbReference type="ARBA" id="ARBA00023136"/>
    </source>
</evidence>
<evidence type="ECO:0000256" key="9">
    <source>
        <dbReference type="ARBA" id="ARBA00022960"/>
    </source>
</evidence>
<keyword evidence="12 14" id="KW-0472">Membrane</keyword>
<keyword evidence="14" id="KW-0479">Metal-binding</keyword>
<dbReference type="PANTHER" id="PTHR30627">
    <property type="entry name" value="PEPTIDOGLYCAN D,D-TRANSPEPTIDASE"/>
    <property type="match status" value="1"/>
</dbReference>
<evidence type="ECO:0000256" key="4">
    <source>
        <dbReference type="ARBA" id="ARBA00022519"/>
    </source>
</evidence>
<evidence type="ECO:0000259" key="16">
    <source>
        <dbReference type="Pfam" id="PF03717"/>
    </source>
</evidence>
<comment type="subcellular location">
    <subcellularLocation>
        <location evidence="2">Cell membrane</location>
    </subcellularLocation>
    <subcellularLocation>
        <location evidence="1">Membrane</location>
        <topology evidence="1">Single-pass membrane protein</topology>
    </subcellularLocation>
</comment>
<dbReference type="Proteomes" id="UP001595665">
    <property type="component" value="Unassembled WGS sequence"/>
</dbReference>
<dbReference type="SUPFAM" id="SSF56519">
    <property type="entry name" value="Penicillin binding protein dimerisation domain"/>
    <property type="match status" value="1"/>
</dbReference>
<keyword evidence="9 14" id="KW-0133">Cell shape</keyword>
<sequence length="618" mass="67529">MIDFQDRHGELRRFRRRLLALFAFVLLCFGLLAARLAWLQVARHEHYMAQSDGNRIALLPVVPTRGLILDRNGVVLARNQPVHTLEVTPSKLRARLGSVLDELAKLVAIDARDRRRLRRQVADNPPFAASLLRSGLTDEEVARFTAQRFRFPGVELRARLLRDYPLGELAAHAVGYVGRIDAAAARALEAAPDPGVAANYRGTDYIGKEGLEKSYERLLHGRTGYEQVERTAAGRPVRTLSRVEPVPGANLVLSLDIGLQRVVEEAFGDARGALVAIEPASGEVLAFVSRPGYDPNLFVGGIDPQSWRALNTSPDRPLLNRPLAGTYAPGSTFKPFMALAALELGKRNPAQSMHDAGYFMLGGHRFNDDKPGGHGEVDLYRSILVSCDTWCYQLGNELGIDAISAFMARFGFGAPTGIDLDHERAGVLPSQDWKRRRFARGGRWNGGDTISISIGQGYNSYTMLQLAHAVALLANDGLSPRPHLLRALEDGVTHARRPFDPGAANRLTLRQAHLDLVKRAMVGVTTERDGTGYKVFRGAAYTAGGKSGTAQVVGLNGGKYDHHGTPEHLRDNALFTAYAPAERPRIAIAVVVENAGWGSAVAGPIVRKALDYYLAERD</sequence>
<keyword evidence="13 14" id="KW-0961">Cell wall biogenesis/degradation</keyword>
<dbReference type="SUPFAM" id="SSF56601">
    <property type="entry name" value="beta-lactamase/transpeptidase-like"/>
    <property type="match status" value="1"/>
</dbReference>
<keyword evidence="3 14" id="KW-1003">Cell membrane</keyword>
<accession>A0ABV7PFU8</accession>
<keyword evidence="11 14" id="KW-1133">Transmembrane helix</keyword>
<evidence type="ECO:0000256" key="13">
    <source>
        <dbReference type="ARBA" id="ARBA00023316"/>
    </source>
</evidence>
<dbReference type="InterPro" id="IPR036138">
    <property type="entry name" value="PBP_dimer_sf"/>
</dbReference>
<keyword evidence="7 14" id="KW-0812">Transmembrane</keyword>
<dbReference type="InterPro" id="IPR050515">
    <property type="entry name" value="Beta-lactam/transpept"/>
</dbReference>
<dbReference type="Gene3D" id="3.30.1390.30">
    <property type="entry name" value="Penicillin-binding protein 2a, domain 3"/>
    <property type="match status" value="1"/>
</dbReference>
<organism evidence="17 18">
    <name type="scientific">Massilia haematophila</name>
    <dbReference type="NCBI Taxonomy" id="457923"/>
    <lineage>
        <taxon>Bacteria</taxon>
        <taxon>Pseudomonadati</taxon>
        <taxon>Pseudomonadota</taxon>
        <taxon>Betaproteobacteria</taxon>
        <taxon>Burkholderiales</taxon>
        <taxon>Oxalobacteraceae</taxon>
        <taxon>Telluria group</taxon>
        <taxon>Massilia</taxon>
    </lineage>
</organism>
<keyword evidence="8 14" id="KW-0378">Hydrolase</keyword>
<feature type="active site" description="Acyl-ester intermediate" evidence="14">
    <location>
        <position position="331"/>
    </location>
</feature>
<dbReference type="EC" id="3.4.16.4" evidence="14"/>
<keyword evidence="5 14" id="KW-0121">Carboxypeptidase</keyword>
<comment type="cofactor">
    <cofactor evidence="14">
        <name>Zn(2+)</name>
        <dbReference type="ChEBI" id="CHEBI:29105"/>
    </cofactor>
    <text evidence="14">Binds one Zn(2+) ion per subunit.</text>
</comment>
<evidence type="ECO:0000256" key="8">
    <source>
        <dbReference type="ARBA" id="ARBA00022801"/>
    </source>
</evidence>
<dbReference type="Gene3D" id="3.90.1310.10">
    <property type="entry name" value="Penicillin-binding protein 2a (Domain 2)"/>
    <property type="match status" value="1"/>
</dbReference>
<evidence type="ECO:0000256" key="14">
    <source>
        <dbReference type="HAMAP-Rule" id="MF_02081"/>
    </source>
</evidence>
<dbReference type="Pfam" id="PF00905">
    <property type="entry name" value="Transpeptidase"/>
    <property type="match status" value="1"/>
</dbReference>
<comment type="caution">
    <text evidence="17">The sequence shown here is derived from an EMBL/GenBank/DDBJ whole genome shotgun (WGS) entry which is preliminary data.</text>
</comment>
<dbReference type="InterPro" id="IPR012338">
    <property type="entry name" value="Beta-lactam/transpept-like"/>
</dbReference>
<feature type="domain" description="Penicillin-binding protein transpeptidase" evidence="15">
    <location>
        <begin position="272"/>
        <end position="610"/>
    </location>
</feature>
<dbReference type="PANTHER" id="PTHR30627:SF2">
    <property type="entry name" value="PEPTIDOGLYCAN D,D-TRANSPEPTIDASE MRDA"/>
    <property type="match status" value="1"/>
</dbReference>
<evidence type="ECO:0000256" key="3">
    <source>
        <dbReference type="ARBA" id="ARBA00022475"/>
    </source>
</evidence>
<keyword evidence="14" id="KW-0862">Zinc</keyword>
<evidence type="ECO:0000256" key="10">
    <source>
        <dbReference type="ARBA" id="ARBA00022984"/>
    </source>
</evidence>
<evidence type="ECO:0000256" key="1">
    <source>
        <dbReference type="ARBA" id="ARBA00004167"/>
    </source>
</evidence>
<evidence type="ECO:0000256" key="7">
    <source>
        <dbReference type="ARBA" id="ARBA00022692"/>
    </source>
</evidence>
<dbReference type="NCBIfam" id="TIGR03423">
    <property type="entry name" value="pbp2_mrdA"/>
    <property type="match status" value="1"/>
</dbReference>
<comment type="function">
    <text evidence="14">Catalyzes cross-linking of the peptidoglycan cell wall.</text>
</comment>
<dbReference type="Gene3D" id="3.40.710.10">
    <property type="entry name" value="DD-peptidase/beta-lactamase superfamily"/>
    <property type="match status" value="1"/>
</dbReference>
<dbReference type="RefSeq" id="WP_379733657.1">
    <property type="nucleotide sequence ID" value="NZ_JBHRVV010000001.1"/>
</dbReference>
<keyword evidence="18" id="KW-1185">Reference proteome</keyword>
<proteinExistence type="inferred from homology"/>
<keyword evidence="4 14" id="KW-0997">Cell inner membrane</keyword>
<dbReference type="GO" id="GO:0009002">
    <property type="term" value="F:serine-type D-Ala-D-Ala carboxypeptidase activity"/>
    <property type="evidence" value="ECO:0007669"/>
    <property type="project" value="UniProtKB-EC"/>
</dbReference>
<name>A0ABV7PFU8_9BURK</name>
<dbReference type="Pfam" id="PF03717">
    <property type="entry name" value="PBP_dimer"/>
    <property type="match status" value="1"/>
</dbReference>
<evidence type="ECO:0000259" key="15">
    <source>
        <dbReference type="Pfam" id="PF00905"/>
    </source>
</evidence>
<dbReference type="HAMAP" id="MF_02081">
    <property type="entry name" value="MrdA_transpept"/>
    <property type="match status" value="1"/>
</dbReference>
<feature type="binding site" evidence="14">
    <location>
        <position position="355"/>
    </location>
    <ligand>
        <name>Zn(2+)</name>
        <dbReference type="ChEBI" id="CHEBI:29105"/>
    </ligand>
</feature>
<dbReference type="InterPro" id="IPR005311">
    <property type="entry name" value="PBP_dimer"/>
</dbReference>
<evidence type="ECO:0000256" key="5">
    <source>
        <dbReference type="ARBA" id="ARBA00022645"/>
    </source>
</evidence>
<gene>
    <name evidence="14 17" type="primary">mrdA</name>
    <name evidence="17" type="ORF">ACFOPH_03935</name>
</gene>
<evidence type="ECO:0000256" key="6">
    <source>
        <dbReference type="ARBA" id="ARBA00022670"/>
    </source>
</evidence>